<gene>
    <name evidence="3" type="ORF">CLV72_10454</name>
</gene>
<reference evidence="3 4" key="1">
    <citation type="submission" date="2018-03" db="EMBL/GenBank/DDBJ databases">
        <title>Genomic Encyclopedia of Archaeal and Bacterial Type Strains, Phase II (KMG-II): from individual species to whole genera.</title>
        <authorList>
            <person name="Goeker M."/>
        </authorList>
    </citation>
    <scope>NUCLEOTIDE SEQUENCE [LARGE SCALE GENOMIC DNA]</scope>
    <source>
        <strain evidence="3 4">DSM 45601</strain>
    </source>
</reference>
<dbReference type="EMBL" id="PVZC01000004">
    <property type="protein sequence ID" value="PRX98477.1"/>
    <property type="molecule type" value="Genomic_DNA"/>
</dbReference>
<dbReference type="OrthoDB" id="9812729at2"/>
<dbReference type="PROSITE" id="PS51257">
    <property type="entry name" value="PROKAR_LIPOPROTEIN"/>
    <property type="match status" value="1"/>
</dbReference>
<organism evidence="3 4">
    <name type="scientific">Allonocardiopsis opalescens</name>
    <dbReference type="NCBI Taxonomy" id="1144618"/>
    <lineage>
        <taxon>Bacteria</taxon>
        <taxon>Bacillati</taxon>
        <taxon>Actinomycetota</taxon>
        <taxon>Actinomycetes</taxon>
        <taxon>Streptosporangiales</taxon>
        <taxon>Allonocardiopsis</taxon>
    </lineage>
</organism>
<dbReference type="PANTHER" id="PTHR34351:SF1">
    <property type="entry name" value="SLR1927 PROTEIN"/>
    <property type="match status" value="1"/>
</dbReference>
<dbReference type="AlphaFoldDB" id="A0A2T0Q3V6"/>
<feature type="transmembrane region" description="Helical" evidence="1">
    <location>
        <begin position="38"/>
        <end position="55"/>
    </location>
</feature>
<dbReference type="Proteomes" id="UP000237846">
    <property type="component" value="Unassembled WGS sequence"/>
</dbReference>
<sequence length="414" mass="44228">MCRGSEVLGALTTRGRSFLAVGGAVIGCAFLLGEHHLLSVGVLALVLPLAALALVRRSRLRLSCAREIRPVRAPAGSEARVRLRLSNDDWIPTGLLMVSDTLPPGLGEPPRFLVGRLARHGTAEFGYRLRAYARGRYQVGPLTVRIADPFGLAELDQPVPRTTSLLVTPALTPLPDGLLHGQGVGEGRTGARMIAHVGEDDVAPREYRDGDDIRRVHWRSTARHGELMVRREEHERTDRAAVLLDTRAHAHTTRGPGSSFERAVSAAASVAAHLMRGGFGLRFLTAQQELPTAAHGEEALLSALAIIQPTLTVSLAHGARMLRGEETGLVVAVLGALTVAEATVLAGGAQGRGARVAVLVTDPLRRSTGPGQLADDDAVDRVLRGAGWRPLWLGPRDPLDQAWRTLLPAGGRTR</sequence>
<evidence type="ECO:0000313" key="4">
    <source>
        <dbReference type="Proteomes" id="UP000237846"/>
    </source>
</evidence>
<keyword evidence="1" id="KW-1133">Transmembrane helix</keyword>
<protein>
    <submittedName>
        <fullName evidence="3">Uncharacterized protein (DUF58 family)</fullName>
    </submittedName>
</protein>
<evidence type="ECO:0000313" key="3">
    <source>
        <dbReference type="EMBL" id="PRX98477.1"/>
    </source>
</evidence>
<keyword evidence="4" id="KW-1185">Reference proteome</keyword>
<dbReference type="RefSeq" id="WP_106245625.1">
    <property type="nucleotide sequence ID" value="NZ_PVZC01000004.1"/>
</dbReference>
<feature type="transmembrane region" description="Helical" evidence="1">
    <location>
        <begin position="15"/>
        <end position="32"/>
    </location>
</feature>
<dbReference type="PANTHER" id="PTHR34351">
    <property type="entry name" value="SLR1927 PROTEIN-RELATED"/>
    <property type="match status" value="1"/>
</dbReference>
<dbReference type="InterPro" id="IPR002881">
    <property type="entry name" value="DUF58"/>
</dbReference>
<proteinExistence type="predicted"/>
<keyword evidence="1" id="KW-0472">Membrane</keyword>
<feature type="domain" description="DUF58" evidence="2">
    <location>
        <begin position="205"/>
        <end position="364"/>
    </location>
</feature>
<accession>A0A2T0Q3V6</accession>
<evidence type="ECO:0000259" key="2">
    <source>
        <dbReference type="Pfam" id="PF01882"/>
    </source>
</evidence>
<name>A0A2T0Q3V6_9ACTN</name>
<comment type="caution">
    <text evidence="3">The sequence shown here is derived from an EMBL/GenBank/DDBJ whole genome shotgun (WGS) entry which is preliminary data.</text>
</comment>
<evidence type="ECO:0000256" key="1">
    <source>
        <dbReference type="SAM" id="Phobius"/>
    </source>
</evidence>
<dbReference type="Pfam" id="PF01882">
    <property type="entry name" value="DUF58"/>
    <property type="match status" value="1"/>
</dbReference>
<keyword evidence="1" id="KW-0812">Transmembrane</keyword>